<reference evidence="9" key="2">
    <citation type="submission" date="2017-06" db="EMBL/GenBank/DDBJ databases">
        <title>WGS assembly of Brachypodium distachyon.</title>
        <authorList>
            <consortium name="The International Brachypodium Initiative"/>
            <person name="Lucas S."/>
            <person name="Harmon-Smith M."/>
            <person name="Lail K."/>
            <person name="Tice H."/>
            <person name="Grimwood J."/>
            <person name="Bruce D."/>
            <person name="Barry K."/>
            <person name="Shu S."/>
            <person name="Lindquist E."/>
            <person name="Wang M."/>
            <person name="Pitluck S."/>
            <person name="Vogel J.P."/>
            <person name="Garvin D.F."/>
            <person name="Mockler T.C."/>
            <person name="Schmutz J."/>
            <person name="Rokhsar D."/>
            <person name="Bevan M.W."/>
        </authorList>
    </citation>
    <scope>NUCLEOTIDE SEQUENCE</scope>
    <source>
        <strain evidence="9">Bd21</strain>
    </source>
</reference>
<dbReference type="PANTHER" id="PTHR10887:SF461">
    <property type="entry name" value="OS04G0582000 PROTEIN"/>
    <property type="match status" value="1"/>
</dbReference>
<dbReference type="GO" id="GO:0003723">
    <property type="term" value="F:RNA binding"/>
    <property type="evidence" value="ECO:0000318"/>
    <property type="project" value="GO_Central"/>
</dbReference>
<dbReference type="AlphaFoldDB" id="A0A0Q3ECS4"/>
<organism evidence="9">
    <name type="scientific">Brachypodium distachyon</name>
    <name type="common">Purple false brome</name>
    <name type="synonym">Trachynia distachya</name>
    <dbReference type="NCBI Taxonomy" id="15368"/>
    <lineage>
        <taxon>Eukaryota</taxon>
        <taxon>Viridiplantae</taxon>
        <taxon>Streptophyta</taxon>
        <taxon>Embryophyta</taxon>
        <taxon>Tracheophyta</taxon>
        <taxon>Spermatophyta</taxon>
        <taxon>Magnoliopsida</taxon>
        <taxon>Liliopsida</taxon>
        <taxon>Poales</taxon>
        <taxon>Poaceae</taxon>
        <taxon>BOP clade</taxon>
        <taxon>Pooideae</taxon>
        <taxon>Stipodae</taxon>
        <taxon>Brachypodieae</taxon>
        <taxon>Brachypodium</taxon>
    </lineage>
</organism>
<keyword evidence="11" id="KW-1185">Reference proteome</keyword>
<dbReference type="InterPro" id="IPR041677">
    <property type="entry name" value="DNA2/NAM7_AAA_11"/>
</dbReference>
<dbReference type="ExpressionAtlas" id="A0A0Q3ECS4">
    <property type="expression patterns" value="baseline"/>
</dbReference>
<evidence type="ECO:0008006" key="12">
    <source>
        <dbReference type="Google" id="ProtNLM"/>
    </source>
</evidence>
<feature type="domain" description="DNA2/NAM7 helicase-like C-terminal" evidence="7">
    <location>
        <begin position="687"/>
        <end position="878"/>
    </location>
</feature>
<evidence type="ECO:0000313" key="11">
    <source>
        <dbReference type="Proteomes" id="UP000008810"/>
    </source>
</evidence>
<dbReference type="GO" id="GO:0005694">
    <property type="term" value="C:chromosome"/>
    <property type="evidence" value="ECO:0007669"/>
    <property type="project" value="UniProtKB-ARBA"/>
</dbReference>
<gene>
    <name evidence="9" type="ORF">BRADI_5g19290v3</name>
</gene>
<reference evidence="10" key="3">
    <citation type="submission" date="2018-08" db="UniProtKB">
        <authorList>
            <consortium name="EnsemblPlants"/>
        </authorList>
    </citation>
    <scope>IDENTIFICATION</scope>
    <source>
        <strain evidence="10">cv. Bd21</strain>
    </source>
</reference>
<sequence>SWSKEEIFNKDLLRLDVKRIPDTFASLHTYLASFTCPLIEEIHADVFSSLDGYAQANFIEVIQMAKLDDKKSIFGFEVSKPSKDERSRETYDPKEGDIIVTSLRKPKDVSDLTQNKTSYVFGSVLKCGDIEDGDFPPNCCIVRFSSSIPFEADPETNVPMESLFAVFLINMTTFNRIWKCLRMKANYTERSSAGIVDLVWQYKPKVVEDDNPSCSQLSRSFSRKPIDGLGLDKFNLNDSQLNAVADCKTKTISTILWAMLMKGLKTLTCAPTNTAVLEVASRIVRLVRESSDGSACFLIDIVLFGNKEKMKFDDCHDLSRVVLESLAERLLPCFMPTTGWRQRLCSLIDLLENPVARYTSHIEGIIQEMKNRETNSPKKDSDRPCVLVSKPHATDRKMPLRDQEGGSVPSRYPLRSNRKSKDNLLAPLSVFRKPIRDRSETGEEEDHKGGWSGSEATEEEFQVLSFKDFLRCYYNKLSGDLCSCIEILYDDHPRNSDTGQIFQCMLQVLELIKILHALINWDGDIWSEELERKIEEDGNPNLWLEELARVQTNTCNKSKLRLARSLCVQELRYLCSELKLPICYSTRAIQLYLLQRTKCILCTVSSSFRLYNVPMDNPPSDTYRLLKKPEKTNLLDLLIIDEAAQLKECETLIPLQLPGIRQAVFIGDEYQLPAMVKSKISGNANFGRSIFERLSLLGYNKHLLNVRYRMHPSISKFPVSTFYDGKISDGPNVTSKSYGRRYLASKIFGSYSFINVNGGHEMNEKHSRSLKNTIEVAAVLRIVQRTVQSGFLWCTVSHNKSVSTRSKLSVGVISPYNAQVRAIDEQVRKSYNTYDYDGFSVKVKSVDGFQGTEEDITIISTVRSNGAGSVGFLTNMQRPMHCLWIVGNGTTLSNSRSVWQKIVKDAYDRGCYFDASDDKDLSNAVINAVIELDAADNLVKMDSLHISRPRFQKSRPNYRL</sequence>
<dbReference type="EMBL" id="CM000884">
    <property type="protein sequence ID" value="KQJ84196.1"/>
    <property type="molecule type" value="Genomic_DNA"/>
</dbReference>
<dbReference type="GO" id="GO:0004386">
    <property type="term" value="F:helicase activity"/>
    <property type="evidence" value="ECO:0007669"/>
    <property type="project" value="UniProtKB-KW"/>
</dbReference>
<dbReference type="InterPro" id="IPR027417">
    <property type="entry name" value="P-loop_NTPase"/>
</dbReference>
<dbReference type="Gramene" id="KQJ84196">
    <property type="protein sequence ID" value="KQJ84196"/>
    <property type="gene ID" value="BRADI_5g19290v3"/>
</dbReference>
<dbReference type="STRING" id="15368.A0A0Q3ECS4"/>
<keyword evidence="3" id="KW-0347">Helicase</keyword>
<dbReference type="InterPro" id="IPR045055">
    <property type="entry name" value="DNA2/NAM7-like"/>
</dbReference>
<reference evidence="9 10" key="1">
    <citation type="journal article" date="2010" name="Nature">
        <title>Genome sequencing and analysis of the model grass Brachypodium distachyon.</title>
        <authorList>
            <consortium name="International Brachypodium Initiative"/>
        </authorList>
    </citation>
    <scope>NUCLEOTIDE SEQUENCE [LARGE SCALE GENOMIC DNA]</scope>
    <source>
        <strain evidence="9 10">Bd21</strain>
    </source>
</reference>
<evidence type="ECO:0000259" key="7">
    <source>
        <dbReference type="Pfam" id="PF13087"/>
    </source>
</evidence>
<dbReference type="Pfam" id="PF20073">
    <property type="entry name" value="DUF6469"/>
    <property type="match status" value="1"/>
</dbReference>
<feature type="domain" description="DNA2/NAM7 helicase helicase" evidence="6">
    <location>
        <begin position="630"/>
        <end position="679"/>
    </location>
</feature>
<protein>
    <recommendedName>
        <fullName evidence="12">DNA2/NAM7 helicase-like C-terminal domain-containing protein</fullName>
    </recommendedName>
</protein>
<dbReference type="Pfam" id="PF13087">
    <property type="entry name" value="AAA_12"/>
    <property type="match status" value="1"/>
</dbReference>
<evidence type="ECO:0000256" key="1">
    <source>
        <dbReference type="ARBA" id="ARBA00022741"/>
    </source>
</evidence>
<evidence type="ECO:0000259" key="6">
    <source>
        <dbReference type="Pfam" id="PF13086"/>
    </source>
</evidence>
<keyword evidence="4" id="KW-0067">ATP-binding</keyword>
<dbReference type="EnsemblPlants" id="KQJ84196">
    <property type="protein sequence ID" value="KQJ84196"/>
    <property type="gene ID" value="BRADI_5g19290v3"/>
</dbReference>
<feature type="domain" description="DUF6469" evidence="8">
    <location>
        <begin position="84"/>
        <end position="186"/>
    </location>
</feature>
<dbReference type="SUPFAM" id="SSF52540">
    <property type="entry name" value="P-loop containing nucleoside triphosphate hydrolases"/>
    <property type="match status" value="1"/>
</dbReference>
<evidence type="ECO:0000313" key="10">
    <source>
        <dbReference type="EnsemblPlants" id="KQJ84196"/>
    </source>
</evidence>
<dbReference type="CDD" id="cd18808">
    <property type="entry name" value="SF1_C_Upf1"/>
    <property type="match status" value="1"/>
</dbReference>
<dbReference type="Pfam" id="PF13086">
    <property type="entry name" value="AAA_11"/>
    <property type="match status" value="1"/>
</dbReference>
<keyword evidence="1" id="KW-0547">Nucleotide-binding</keyword>
<feature type="region of interest" description="Disordered" evidence="5">
    <location>
        <begin position="369"/>
        <end position="388"/>
    </location>
</feature>
<feature type="non-terminal residue" evidence="9">
    <location>
        <position position="1"/>
    </location>
</feature>
<dbReference type="InterPro" id="IPR047187">
    <property type="entry name" value="SF1_C_Upf1"/>
</dbReference>
<dbReference type="GO" id="GO:0005524">
    <property type="term" value="F:ATP binding"/>
    <property type="evidence" value="ECO:0007669"/>
    <property type="project" value="UniProtKB-KW"/>
</dbReference>
<feature type="region of interest" description="Disordered" evidence="5">
    <location>
        <begin position="396"/>
        <end position="417"/>
    </location>
</feature>
<dbReference type="FunFam" id="3.40.50.300:FF:000326">
    <property type="entry name" value="P-loop containing nucleoside triphosphate hydrolase"/>
    <property type="match status" value="1"/>
</dbReference>
<dbReference type="Gene3D" id="3.40.50.300">
    <property type="entry name" value="P-loop containing nucleotide triphosphate hydrolases"/>
    <property type="match status" value="3"/>
</dbReference>
<evidence type="ECO:0000256" key="4">
    <source>
        <dbReference type="ARBA" id="ARBA00022840"/>
    </source>
</evidence>
<dbReference type="InParanoid" id="A0A0Q3ECS4"/>
<proteinExistence type="predicted"/>
<evidence type="ECO:0000256" key="2">
    <source>
        <dbReference type="ARBA" id="ARBA00022801"/>
    </source>
</evidence>
<dbReference type="PANTHER" id="PTHR10887">
    <property type="entry name" value="DNA2/NAM7 HELICASE FAMILY"/>
    <property type="match status" value="1"/>
</dbReference>
<evidence type="ECO:0000256" key="5">
    <source>
        <dbReference type="SAM" id="MobiDB-lite"/>
    </source>
</evidence>
<dbReference type="OrthoDB" id="6513042at2759"/>
<evidence type="ECO:0000313" key="9">
    <source>
        <dbReference type="EMBL" id="KQJ84196.1"/>
    </source>
</evidence>
<dbReference type="FunCoup" id="A0A0Q3ECS4">
    <property type="interactions" value="1"/>
</dbReference>
<evidence type="ECO:0000259" key="8">
    <source>
        <dbReference type="Pfam" id="PF20073"/>
    </source>
</evidence>
<dbReference type="GO" id="GO:0016787">
    <property type="term" value="F:hydrolase activity"/>
    <property type="evidence" value="ECO:0007669"/>
    <property type="project" value="UniProtKB-KW"/>
</dbReference>
<dbReference type="InterPro" id="IPR041679">
    <property type="entry name" value="DNA2/NAM7-like_C"/>
</dbReference>
<evidence type="ECO:0000256" key="3">
    <source>
        <dbReference type="ARBA" id="ARBA00022806"/>
    </source>
</evidence>
<dbReference type="Proteomes" id="UP000008810">
    <property type="component" value="Chromosome 5"/>
</dbReference>
<name>A0A0Q3ECS4_BRADI</name>
<feature type="compositionally biased region" description="Basic and acidic residues" evidence="5">
    <location>
        <begin position="369"/>
        <end position="383"/>
    </location>
</feature>
<accession>A0A0Q3ECS4</accession>
<dbReference type="InterPro" id="IPR045529">
    <property type="entry name" value="DUF6469"/>
</dbReference>
<keyword evidence="2" id="KW-0378">Hydrolase</keyword>